<sequence length="169" mass="18962">MMQVLNIIKWCIFSESLHIVFFANFSGIRRGIAVLDQRQLGRVILQVFLLAKKIMVSLAWAVTICLTNFDLILRRRWVGCWVDLVKEPINLDFPWVGLRGKFKISNCWVHSSSASVGHRIPAPPTLLLANSFNNLQSLSDDLVSTSDGERDGCPTPLAPFLDSFCLCLG</sequence>
<proteinExistence type="predicted"/>
<keyword evidence="1" id="KW-0472">Membrane</keyword>
<keyword evidence="1" id="KW-1133">Transmembrane helix</keyword>
<reference evidence="2" key="1">
    <citation type="journal article" date="2023" name="Plant J.">
        <title>The genome of the king protea, Protea cynaroides.</title>
        <authorList>
            <person name="Chang J."/>
            <person name="Duong T.A."/>
            <person name="Schoeman C."/>
            <person name="Ma X."/>
            <person name="Roodt D."/>
            <person name="Barker N."/>
            <person name="Li Z."/>
            <person name="Van de Peer Y."/>
            <person name="Mizrachi E."/>
        </authorList>
    </citation>
    <scope>NUCLEOTIDE SEQUENCE</scope>
    <source>
        <tissue evidence="2">Young leaves</tissue>
    </source>
</reference>
<feature type="transmembrane region" description="Helical" evidence="1">
    <location>
        <begin position="7"/>
        <end position="28"/>
    </location>
</feature>
<dbReference type="EMBL" id="JAMYWD010000001">
    <property type="protein sequence ID" value="KAJ4980457.1"/>
    <property type="molecule type" value="Genomic_DNA"/>
</dbReference>
<evidence type="ECO:0000256" key="1">
    <source>
        <dbReference type="SAM" id="Phobius"/>
    </source>
</evidence>
<feature type="transmembrane region" description="Helical" evidence="1">
    <location>
        <begin position="43"/>
        <end position="66"/>
    </location>
</feature>
<organism evidence="2 3">
    <name type="scientific">Protea cynaroides</name>
    <dbReference type="NCBI Taxonomy" id="273540"/>
    <lineage>
        <taxon>Eukaryota</taxon>
        <taxon>Viridiplantae</taxon>
        <taxon>Streptophyta</taxon>
        <taxon>Embryophyta</taxon>
        <taxon>Tracheophyta</taxon>
        <taxon>Spermatophyta</taxon>
        <taxon>Magnoliopsida</taxon>
        <taxon>Proteales</taxon>
        <taxon>Proteaceae</taxon>
        <taxon>Protea</taxon>
    </lineage>
</organism>
<keyword evidence="3" id="KW-1185">Reference proteome</keyword>
<gene>
    <name evidence="2" type="ORF">NE237_031294</name>
</gene>
<dbReference type="AlphaFoldDB" id="A0A9Q0R2D1"/>
<keyword evidence="1" id="KW-0812">Transmembrane</keyword>
<name>A0A9Q0R2D1_9MAGN</name>
<evidence type="ECO:0000313" key="3">
    <source>
        <dbReference type="Proteomes" id="UP001141806"/>
    </source>
</evidence>
<dbReference type="Proteomes" id="UP001141806">
    <property type="component" value="Unassembled WGS sequence"/>
</dbReference>
<evidence type="ECO:0000313" key="2">
    <source>
        <dbReference type="EMBL" id="KAJ4980457.1"/>
    </source>
</evidence>
<accession>A0A9Q0R2D1</accession>
<protein>
    <submittedName>
        <fullName evidence="2">Uncharacterized protein</fullName>
    </submittedName>
</protein>
<comment type="caution">
    <text evidence="2">The sequence shown here is derived from an EMBL/GenBank/DDBJ whole genome shotgun (WGS) entry which is preliminary data.</text>
</comment>